<keyword evidence="4" id="KW-0067">ATP-binding</keyword>
<dbReference type="CDD" id="cd18795">
    <property type="entry name" value="SF2_C_Ski2"/>
    <property type="match status" value="1"/>
</dbReference>
<keyword evidence="7" id="KW-1185">Reference proteome</keyword>
<dbReference type="AlphaFoldDB" id="A0A4Y7R8T0"/>
<dbReference type="SMART" id="SM00490">
    <property type="entry name" value="HELICc"/>
    <property type="match status" value="1"/>
</dbReference>
<evidence type="ECO:0000256" key="3">
    <source>
        <dbReference type="ARBA" id="ARBA00022806"/>
    </source>
</evidence>
<keyword evidence="3 6" id="KW-0347">Helicase</keyword>
<dbReference type="GO" id="GO:0004386">
    <property type="term" value="F:helicase activity"/>
    <property type="evidence" value="ECO:0007669"/>
    <property type="project" value="UniProtKB-KW"/>
</dbReference>
<dbReference type="InterPro" id="IPR027417">
    <property type="entry name" value="P-loop_NTPase"/>
</dbReference>
<dbReference type="GO" id="GO:0005524">
    <property type="term" value="F:ATP binding"/>
    <property type="evidence" value="ECO:0007669"/>
    <property type="project" value="UniProtKB-KW"/>
</dbReference>
<gene>
    <name evidence="6" type="ORF">Psch_03824</name>
</gene>
<accession>A0A4Y7R8T0</accession>
<dbReference type="SMART" id="SM01142">
    <property type="entry name" value="DSHCT"/>
    <property type="match status" value="1"/>
</dbReference>
<dbReference type="EMBL" id="QFGA01000003">
    <property type="protein sequence ID" value="TEB05061.1"/>
    <property type="molecule type" value="Genomic_DNA"/>
</dbReference>
<evidence type="ECO:0000256" key="1">
    <source>
        <dbReference type="ARBA" id="ARBA00022741"/>
    </source>
</evidence>
<dbReference type="InterPro" id="IPR012961">
    <property type="entry name" value="Ski2/MTR4_C"/>
</dbReference>
<dbReference type="SUPFAM" id="SSF52540">
    <property type="entry name" value="P-loop containing nucleoside triphosphate hydrolases"/>
    <property type="match status" value="1"/>
</dbReference>
<dbReference type="PANTHER" id="PTHR12131:SF1">
    <property type="entry name" value="ATP-DEPENDENT RNA HELICASE SUPV3L1, MITOCHONDRIAL-RELATED"/>
    <property type="match status" value="1"/>
</dbReference>
<evidence type="ECO:0000313" key="7">
    <source>
        <dbReference type="Proteomes" id="UP000298324"/>
    </source>
</evidence>
<sequence length="513" mass="58670">MELTEVSCSEIVEAIQDKLPVLFFVFSRGRTEVLAQDLGRDWDFLNAREKKEVGGKIKEAEAEQPGAFSGPGWRSLRRLLLQGIAYHHAGLLPPVKYLVENLYASRLLWVVFCTETFAAGVNFPAASAVFDSTRKWDGHDFRILQNREFFQMAGRAGRRGFDRIGHAFIRVDSRFPEQTGFFDDKAIEPVSGRLVISPNTVLSLLRYKTDEEIDRFLNENFKMYQLKKRQGLLKEEIEALTGRISEIEAGLCSENGTLTCPVERARARKQLKRLRWKNKNREKDLLQKQIALATPKKCFNSKKCMALSERLREVQTYYQTLRQEYAAITQQVESVFTEYREVRDLLEKLGYVKGREFFARGIFALELHVQEILVTEIAFSGLLEDSEPADAAAILAGIEFIPGKNTRTDILDLPALQQTYLIRHELLKMGVPERFCIWSNLPGSLAYAWYNGATFTELMEMSSLQPGDIFSIFRREIDLLRQIERAAAGNTALIERAQAIRGQLDRDEIALSF</sequence>
<dbReference type="Proteomes" id="UP000298324">
    <property type="component" value="Unassembled WGS sequence"/>
</dbReference>
<organism evidence="6 7">
    <name type="scientific">Pelotomaculum schinkii</name>
    <dbReference type="NCBI Taxonomy" id="78350"/>
    <lineage>
        <taxon>Bacteria</taxon>
        <taxon>Bacillati</taxon>
        <taxon>Bacillota</taxon>
        <taxon>Clostridia</taxon>
        <taxon>Eubacteriales</taxon>
        <taxon>Desulfotomaculaceae</taxon>
        <taxon>Pelotomaculum</taxon>
    </lineage>
</organism>
<dbReference type="Gene3D" id="1.10.3380.30">
    <property type="match status" value="1"/>
</dbReference>
<dbReference type="InterPro" id="IPR050699">
    <property type="entry name" value="RNA-DNA_Helicase"/>
</dbReference>
<dbReference type="PROSITE" id="PS51194">
    <property type="entry name" value="HELICASE_CTER"/>
    <property type="match status" value="1"/>
</dbReference>
<name>A0A4Y7R8T0_9FIRM</name>
<comment type="caution">
    <text evidence="6">The sequence shown here is derived from an EMBL/GenBank/DDBJ whole genome shotgun (WGS) entry which is preliminary data.</text>
</comment>
<protein>
    <submittedName>
        <fullName evidence="6">Ski2-like helicase</fullName>
    </submittedName>
</protein>
<keyword evidence="1" id="KW-0547">Nucleotide-binding</keyword>
<evidence type="ECO:0000256" key="2">
    <source>
        <dbReference type="ARBA" id="ARBA00022801"/>
    </source>
</evidence>
<dbReference type="PANTHER" id="PTHR12131">
    <property type="entry name" value="ATP-DEPENDENT RNA AND DNA HELICASE"/>
    <property type="match status" value="1"/>
</dbReference>
<keyword evidence="2" id="KW-0378">Hydrolase</keyword>
<dbReference type="Pfam" id="PF08148">
    <property type="entry name" value="DSHCT"/>
    <property type="match status" value="1"/>
</dbReference>
<dbReference type="RefSeq" id="WP_345789103.1">
    <property type="nucleotide sequence ID" value="NZ_QFGA01000003.1"/>
</dbReference>
<dbReference type="Gene3D" id="3.40.50.300">
    <property type="entry name" value="P-loop containing nucleotide triphosphate hydrolases"/>
    <property type="match status" value="1"/>
</dbReference>
<evidence type="ECO:0000259" key="5">
    <source>
        <dbReference type="PROSITE" id="PS51194"/>
    </source>
</evidence>
<dbReference type="GO" id="GO:0016787">
    <property type="term" value="F:hydrolase activity"/>
    <property type="evidence" value="ECO:0007669"/>
    <property type="project" value="UniProtKB-KW"/>
</dbReference>
<evidence type="ECO:0000256" key="4">
    <source>
        <dbReference type="ARBA" id="ARBA00022840"/>
    </source>
</evidence>
<feature type="domain" description="Helicase C-terminal" evidence="5">
    <location>
        <begin position="7"/>
        <end position="205"/>
    </location>
</feature>
<evidence type="ECO:0000313" key="6">
    <source>
        <dbReference type="EMBL" id="TEB05061.1"/>
    </source>
</evidence>
<reference evidence="6 7" key="1">
    <citation type="journal article" date="2018" name="Environ. Microbiol.">
        <title>Novel energy conservation strategies and behaviour of Pelotomaculum schinkii driving syntrophic propionate catabolism.</title>
        <authorList>
            <person name="Hidalgo-Ahumada C.A.P."/>
            <person name="Nobu M.K."/>
            <person name="Narihiro T."/>
            <person name="Tamaki H."/>
            <person name="Liu W.T."/>
            <person name="Kamagata Y."/>
            <person name="Stams A.J.M."/>
            <person name="Imachi H."/>
            <person name="Sousa D.Z."/>
        </authorList>
    </citation>
    <scope>NUCLEOTIDE SEQUENCE [LARGE SCALE GENOMIC DNA]</scope>
    <source>
        <strain evidence="6 7">HH</strain>
    </source>
</reference>
<dbReference type="InterPro" id="IPR001650">
    <property type="entry name" value="Helicase_C-like"/>
</dbReference>
<proteinExistence type="predicted"/>